<dbReference type="GO" id="GO:0004735">
    <property type="term" value="F:pyrroline-5-carboxylate reductase activity"/>
    <property type="evidence" value="ECO:0007669"/>
    <property type="project" value="UniProtKB-UniRule"/>
</dbReference>
<comment type="similarity">
    <text evidence="1 4">Belongs to the pyrroline-5-carboxylate reductase family.</text>
</comment>
<gene>
    <name evidence="4 9" type="primary">proC</name>
    <name evidence="9" type="ORF">Llon_0470</name>
</gene>
<comment type="subcellular location">
    <subcellularLocation>
        <location evidence="4">Cytoplasm</location>
    </subcellularLocation>
</comment>
<dbReference type="Pfam" id="PF14748">
    <property type="entry name" value="P5CR_dimer"/>
    <property type="match status" value="1"/>
</dbReference>
<keyword evidence="2 4" id="KW-0521">NADP</keyword>
<evidence type="ECO:0000313" key="9">
    <source>
        <dbReference type="EMBL" id="KTD22596.1"/>
    </source>
</evidence>
<keyword evidence="4" id="KW-0641">Proline biosynthesis</keyword>
<evidence type="ECO:0000259" key="7">
    <source>
        <dbReference type="Pfam" id="PF03807"/>
    </source>
</evidence>
<dbReference type="SUPFAM" id="SSF48179">
    <property type="entry name" value="6-phosphogluconate dehydrogenase C-terminal domain-like"/>
    <property type="match status" value="1"/>
</dbReference>
<protein>
    <recommendedName>
        <fullName evidence="4 5">Pyrroline-5-carboxylate reductase</fullName>
        <shortName evidence="4">P5C reductase</shortName>
        <shortName evidence="4">P5CR</shortName>
        <ecNumber evidence="4 5">1.5.1.2</ecNumber>
    </recommendedName>
    <alternativeName>
        <fullName evidence="4">PCA reductase</fullName>
    </alternativeName>
</protein>
<organism evidence="9 10">
    <name type="scientific">Legionella londiniensis</name>
    <dbReference type="NCBI Taxonomy" id="45068"/>
    <lineage>
        <taxon>Bacteria</taxon>
        <taxon>Pseudomonadati</taxon>
        <taxon>Pseudomonadota</taxon>
        <taxon>Gammaproteobacteria</taxon>
        <taxon>Legionellales</taxon>
        <taxon>Legionellaceae</taxon>
        <taxon>Legionella</taxon>
    </lineage>
</organism>
<feature type="binding site" evidence="6">
    <location>
        <begin position="62"/>
        <end position="65"/>
    </location>
    <ligand>
        <name>NADP(+)</name>
        <dbReference type="ChEBI" id="CHEBI:58349"/>
    </ligand>
</feature>
<dbReference type="SUPFAM" id="SSF51735">
    <property type="entry name" value="NAD(P)-binding Rossmann-fold domains"/>
    <property type="match status" value="1"/>
</dbReference>
<evidence type="ECO:0000256" key="2">
    <source>
        <dbReference type="ARBA" id="ARBA00022857"/>
    </source>
</evidence>
<dbReference type="OrthoDB" id="9805754at2"/>
<evidence type="ECO:0000256" key="6">
    <source>
        <dbReference type="PIRSR" id="PIRSR000193-1"/>
    </source>
</evidence>
<dbReference type="Proteomes" id="UP000054997">
    <property type="component" value="Unassembled WGS sequence"/>
</dbReference>
<comment type="pathway">
    <text evidence="4">Amino-acid biosynthesis; L-proline biosynthesis; L-proline from L-glutamate 5-semialdehyde: step 1/1.</text>
</comment>
<name>A0A0W0VQZ7_9GAMM</name>
<evidence type="ECO:0000313" key="10">
    <source>
        <dbReference type="Proteomes" id="UP000054997"/>
    </source>
</evidence>
<evidence type="ECO:0000259" key="8">
    <source>
        <dbReference type="Pfam" id="PF14748"/>
    </source>
</evidence>
<evidence type="ECO:0000256" key="1">
    <source>
        <dbReference type="ARBA" id="ARBA00005525"/>
    </source>
</evidence>
<keyword evidence="4" id="KW-0028">Amino-acid biosynthesis</keyword>
<comment type="caution">
    <text evidence="9">The sequence shown here is derived from an EMBL/GenBank/DDBJ whole genome shotgun (WGS) entry which is preliminary data.</text>
</comment>
<feature type="domain" description="Pyrroline-5-carboxylate reductase catalytic N-terminal" evidence="7">
    <location>
        <begin position="2"/>
        <end position="91"/>
    </location>
</feature>
<reference evidence="9 10" key="1">
    <citation type="submission" date="2015-11" db="EMBL/GenBank/DDBJ databases">
        <title>Genomic analysis of 38 Legionella species identifies large and diverse effector repertoires.</title>
        <authorList>
            <person name="Burstein D."/>
            <person name="Amaro F."/>
            <person name="Zusman T."/>
            <person name="Lifshitz Z."/>
            <person name="Cohen O."/>
            <person name="Gilbert J.A."/>
            <person name="Pupko T."/>
            <person name="Shuman H.A."/>
            <person name="Segal G."/>
        </authorList>
    </citation>
    <scope>NUCLEOTIDE SEQUENCE [LARGE SCALE GENOMIC DNA]</scope>
    <source>
        <strain evidence="9 10">ATCC 49505</strain>
    </source>
</reference>
<dbReference type="PANTHER" id="PTHR11645">
    <property type="entry name" value="PYRROLINE-5-CARBOXYLATE REDUCTASE"/>
    <property type="match status" value="1"/>
</dbReference>
<dbReference type="EC" id="1.5.1.2" evidence="4 5"/>
<dbReference type="UniPathway" id="UPA00098">
    <property type="reaction ID" value="UER00361"/>
</dbReference>
<feature type="binding site" evidence="6">
    <location>
        <position position="49"/>
    </location>
    <ligand>
        <name>NADPH</name>
        <dbReference type="ChEBI" id="CHEBI:57783"/>
    </ligand>
</feature>
<keyword evidence="3 4" id="KW-0560">Oxidoreductase</keyword>
<evidence type="ECO:0000256" key="3">
    <source>
        <dbReference type="ARBA" id="ARBA00023002"/>
    </source>
</evidence>
<accession>A0A0W0VQZ7</accession>
<dbReference type="Gene3D" id="1.10.3730.10">
    <property type="entry name" value="ProC C-terminal domain-like"/>
    <property type="match status" value="1"/>
</dbReference>
<dbReference type="Gene3D" id="3.40.50.720">
    <property type="entry name" value="NAD(P)-binding Rossmann-like Domain"/>
    <property type="match status" value="1"/>
</dbReference>
<dbReference type="HAMAP" id="MF_01925">
    <property type="entry name" value="P5C_reductase"/>
    <property type="match status" value="1"/>
</dbReference>
<sequence length="263" mass="28045">MKISFIGFGNMAKAIACGLLKTKKFQISAAAPSLTAGVNDQGIETHNDNLAVLPGRDVIILAIKPAQMKAVYHQISRHLPPTSLLISLAAGIDFNWFAQEYDKPVPIVRAMPNIASAIGLGATPLMANSWVTKPQQKKAELIFNHVGITTWVTEEKELNIFTALSGSGPAYIFLFMEAMINAAVDMGIEKAAAQKFTLQTVMGAASLVEQSASEIAELRKRVTSPAGTTAAAIAVFQQHGLEPIVKAAMTSALKRAEELQSAS</sequence>
<dbReference type="PATRIC" id="fig|45068.5.peg.506"/>
<dbReference type="InterPro" id="IPR000304">
    <property type="entry name" value="Pyrroline-COOH_reductase"/>
</dbReference>
<dbReference type="InterPro" id="IPR008927">
    <property type="entry name" value="6-PGluconate_DH-like_C_sf"/>
</dbReference>
<dbReference type="InterPro" id="IPR028939">
    <property type="entry name" value="P5C_Rdtase_cat_N"/>
</dbReference>
<feature type="domain" description="Pyrroline-5-carboxylate reductase dimerisation" evidence="8">
    <location>
        <begin position="155"/>
        <end position="259"/>
    </location>
</feature>
<dbReference type="Pfam" id="PF03807">
    <property type="entry name" value="F420_oxidored"/>
    <property type="match status" value="1"/>
</dbReference>
<dbReference type="GO" id="GO:0005737">
    <property type="term" value="C:cytoplasm"/>
    <property type="evidence" value="ECO:0007669"/>
    <property type="project" value="UniProtKB-SubCell"/>
</dbReference>
<dbReference type="AlphaFoldDB" id="A0A0W0VQZ7"/>
<comment type="function">
    <text evidence="4">Catalyzes the reduction of 1-pyrroline-5-carboxylate (PCA) to L-proline.</text>
</comment>
<dbReference type="EMBL" id="LNYK01000007">
    <property type="protein sequence ID" value="KTD22596.1"/>
    <property type="molecule type" value="Genomic_DNA"/>
</dbReference>
<dbReference type="STRING" id="45068.Llon_0470"/>
<dbReference type="NCBIfam" id="TIGR00112">
    <property type="entry name" value="proC"/>
    <property type="match status" value="1"/>
</dbReference>
<keyword evidence="10" id="KW-1185">Reference proteome</keyword>
<proteinExistence type="inferred from homology"/>
<keyword evidence="4" id="KW-0963">Cytoplasm</keyword>
<dbReference type="GO" id="GO:0055129">
    <property type="term" value="P:L-proline biosynthetic process"/>
    <property type="evidence" value="ECO:0007669"/>
    <property type="project" value="UniProtKB-UniRule"/>
</dbReference>
<dbReference type="RefSeq" id="WP_058528488.1">
    <property type="nucleotide sequence ID" value="NZ_CAAAHZ010000001.1"/>
</dbReference>
<evidence type="ECO:0000256" key="5">
    <source>
        <dbReference type="NCBIfam" id="TIGR00112"/>
    </source>
</evidence>
<evidence type="ECO:0000256" key="4">
    <source>
        <dbReference type="HAMAP-Rule" id="MF_01925"/>
    </source>
</evidence>
<dbReference type="InterPro" id="IPR029036">
    <property type="entry name" value="P5CR_dimer"/>
</dbReference>
<dbReference type="InterPro" id="IPR036291">
    <property type="entry name" value="NAD(P)-bd_dom_sf"/>
</dbReference>
<dbReference type="FunFam" id="1.10.3730.10:FF:000001">
    <property type="entry name" value="Pyrroline-5-carboxylate reductase"/>
    <property type="match status" value="1"/>
</dbReference>
<feature type="binding site" evidence="6">
    <location>
        <begin position="6"/>
        <end position="11"/>
    </location>
    <ligand>
        <name>NADP(+)</name>
        <dbReference type="ChEBI" id="CHEBI:58349"/>
    </ligand>
</feature>
<comment type="catalytic activity">
    <reaction evidence="4">
        <text>L-proline + NADP(+) = (S)-1-pyrroline-5-carboxylate + NADPH + 2 H(+)</text>
        <dbReference type="Rhea" id="RHEA:14109"/>
        <dbReference type="ChEBI" id="CHEBI:15378"/>
        <dbReference type="ChEBI" id="CHEBI:17388"/>
        <dbReference type="ChEBI" id="CHEBI:57783"/>
        <dbReference type="ChEBI" id="CHEBI:58349"/>
        <dbReference type="ChEBI" id="CHEBI:60039"/>
        <dbReference type="EC" id="1.5.1.2"/>
    </reaction>
</comment>
<dbReference type="PIRSF" id="PIRSF000193">
    <property type="entry name" value="Pyrrol-5-carb_rd"/>
    <property type="match status" value="1"/>
</dbReference>
<comment type="catalytic activity">
    <reaction evidence="4">
        <text>L-proline + NAD(+) = (S)-1-pyrroline-5-carboxylate + NADH + 2 H(+)</text>
        <dbReference type="Rhea" id="RHEA:14105"/>
        <dbReference type="ChEBI" id="CHEBI:15378"/>
        <dbReference type="ChEBI" id="CHEBI:17388"/>
        <dbReference type="ChEBI" id="CHEBI:57540"/>
        <dbReference type="ChEBI" id="CHEBI:57945"/>
        <dbReference type="ChEBI" id="CHEBI:60039"/>
        <dbReference type="EC" id="1.5.1.2"/>
    </reaction>
</comment>
<dbReference type="PANTHER" id="PTHR11645:SF0">
    <property type="entry name" value="PYRROLINE-5-CARBOXYLATE REDUCTASE 3"/>
    <property type="match status" value="1"/>
</dbReference>